<dbReference type="AlphaFoldDB" id="A0A0H5QEN5"/>
<feature type="non-terminal residue" evidence="1">
    <location>
        <position position="316"/>
    </location>
</feature>
<name>A0A0H5QEN5_9EUKA</name>
<accession>A0A0H5QEN5</accession>
<organism evidence="1">
    <name type="scientific">Spongospora subterranea</name>
    <dbReference type="NCBI Taxonomy" id="70186"/>
    <lineage>
        <taxon>Eukaryota</taxon>
        <taxon>Sar</taxon>
        <taxon>Rhizaria</taxon>
        <taxon>Endomyxa</taxon>
        <taxon>Phytomyxea</taxon>
        <taxon>Plasmodiophorida</taxon>
        <taxon>Plasmodiophoridae</taxon>
        <taxon>Spongospora</taxon>
    </lineage>
</organism>
<evidence type="ECO:0000313" key="1">
    <source>
        <dbReference type="EMBL" id="CRZ00508.1"/>
    </source>
</evidence>
<proteinExistence type="predicted"/>
<dbReference type="EMBL" id="HACM01000066">
    <property type="protein sequence ID" value="CRZ00508.1"/>
    <property type="molecule type" value="Transcribed_RNA"/>
</dbReference>
<protein>
    <submittedName>
        <fullName evidence="1">Uncharacterized protein</fullName>
    </submittedName>
</protein>
<sequence length="316" mass="35271">MIFSGDVCLGFRRNPCNPLHFICHHILQHTLSNGCRLQGNTEISARLDATPQKRSLKGTPHRSISDRFCVPNRVISCQMVSCWLPLLVWFAAVRIASEDVTISSEDTSRLISFEATSINTNTAPEFDAEPYPSPLFAGRSIAERLVSKIAVTFIVQVSSSSFADISKLSAEYNVELVRYLPHNAFLMLTTHKIAMAMLRSSSNVIWIGNLHPKHKLSLSLTKYQPKSSASSFFGVGLLGDPYPHFVVELTAPSNEAIARIRRLSQSVIVVRPDRLFVVSTSASLIAADPAVHWVERRLRHQFLNRWARGVMQNGMN</sequence>
<reference evidence="1" key="1">
    <citation type="submission" date="2015-04" db="EMBL/GenBank/DDBJ databases">
        <title>The genome sequence of the plant pathogenic Rhizarian Plasmodiophora brassicae reveals insights in its biotrophic life cycle and the origin of chitin synthesis.</title>
        <authorList>
            <person name="Schwelm A."/>
            <person name="Fogelqvist J."/>
            <person name="Knaust A."/>
            <person name="Julke S."/>
            <person name="Lilja T."/>
            <person name="Dhandapani V."/>
            <person name="Bonilla-Rosso G."/>
            <person name="Karlsson M."/>
            <person name="Shevchenko A."/>
            <person name="Choi S.R."/>
            <person name="Kim H.G."/>
            <person name="Park J.Y."/>
            <person name="Lim Y.P."/>
            <person name="Ludwig-Muller J."/>
            <person name="Dixelius C."/>
        </authorList>
    </citation>
    <scope>NUCLEOTIDE SEQUENCE</scope>
    <source>
        <tissue evidence="1">Potato root galls</tissue>
    </source>
</reference>